<organism evidence="1 2">
    <name type="scientific">Suillus luteus UH-Slu-Lm8-n1</name>
    <dbReference type="NCBI Taxonomy" id="930992"/>
    <lineage>
        <taxon>Eukaryota</taxon>
        <taxon>Fungi</taxon>
        <taxon>Dikarya</taxon>
        <taxon>Basidiomycota</taxon>
        <taxon>Agaricomycotina</taxon>
        <taxon>Agaricomycetes</taxon>
        <taxon>Agaricomycetidae</taxon>
        <taxon>Boletales</taxon>
        <taxon>Suillineae</taxon>
        <taxon>Suillaceae</taxon>
        <taxon>Suillus</taxon>
    </lineage>
</organism>
<reference evidence="2" key="2">
    <citation type="submission" date="2015-01" db="EMBL/GenBank/DDBJ databases">
        <title>Evolutionary Origins and Diversification of the Mycorrhizal Mutualists.</title>
        <authorList>
            <consortium name="DOE Joint Genome Institute"/>
            <consortium name="Mycorrhizal Genomics Consortium"/>
            <person name="Kohler A."/>
            <person name="Kuo A."/>
            <person name="Nagy L.G."/>
            <person name="Floudas D."/>
            <person name="Copeland A."/>
            <person name="Barry K.W."/>
            <person name="Cichocki N."/>
            <person name="Veneault-Fourrey C."/>
            <person name="LaButti K."/>
            <person name="Lindquist E.A."/>
            <person name="Lipzen A."/>
            <person name="Lundell T."/>
            <person name="Morin E."/>
            <person name="Murat C."/>
            <person name="Riley R."/>
            <person name="Ohm R."/>
            <person name="Sun H."/>
            <person name="Tunlid A."/>
            <person name="Henrissat B."/>
            <person name="Grigoriev I.V."/>
            <person name="Hibbett D.S."/>
            <person name="Martin F."/>
        </authorList>
    </citation>
    <scope>NUCLEOTIDE SEQUENCE [LARGE SCALE GENOMIC DNA]</scope>
    <source>
        <strain evidence="2">UH-Slu-Lm8-n1</strain>
    </source>
</reference>
<dbReference type="InParanoid" id="A0A0D0AX56"/>
<keyword evidence="2" id="KW-1185">Reference proteome</keyword>
<evidence type="ECO:0000313" key="1">
    <source>
        <dbReference type="EMBL" id="KIK38952.1"/>
    </source>
</evidence>
<dbReference type="AlphaFoldDB" id="A0A0D0AX56"/>
<sequence>MRLELAPVFVRPSQSIELSSLAYWCMELCCNINLLSSPTHGVARNPRGLDIWPFPPHVWATGKTQNKQVLVPSITAATPRWLRICLIMIRHLNQDLGDVRTCLEILKTHV</sequence>
<evidence type="ECO:0000313" key="2">
    <source>
        <dbReference type="Proteomes" id="UP000054485"/>
    </source>
</evidence>
<accession>A0A0D0AX56</accession>
<dbReference type="Proteomes" id="UP000054485">
    <property type="component" value="Unassembled WGS sequence"/>
</dbReference>
<gene>
    <name evidence="1" type="ORF">CY34DRAFT_808835</name>
</gene>
<dbReference type="EMBL" id="KN835366">
    <property type="protein sequence ID" value="KIK38952.1"/>
    <property type="molecule type" value="Genomic_DNA"/>
</dbReference>
<proteinExistence type="predicted"/>
<reference evidence="1 2" key="1">
    <citation type="submission" date="2014-04" db="EMBL/GenBank/DDBJ databases">
        <authorList>
            <consortium name="DOE Joint Genome Institute"/>
            <person name="Kuo A."/>
            <person name="Ruytinx J."/>
            <person name="Rineau F."/>
            <person name="Colpaert J."/>
            <person name="Kohler A."/>
            <person name="Nagy L.G."/>
            <person name="Floudas D."/>
            <person name="Copeland A."/>
            <person name="Barry K.W."/>
            <person name="Cichocki N."/>
            <person name="Veneault-Fourrey C."/>
            <person name="LaButti K."/>
            <person name="Lindquist E.A."/>
            <person name="Lipzen A."/>
            <person name="Lundell T."/>
            <person name="Morin E."/>
            <person name="Murat C."/>
            <person name="Sun H."/>
            <person name="Tunlid A."/>
            <person name="Henrissat B."/>
            <person name="Grigoriev I.V."/>
            <person name="Hibbett D.S."/>
            <person name="Martin F."/>
            <person name="Nordberg H.P."/>
            <person name="Cantor M.N."/>
            <person name="Hua S.X."/>
        </authorList>
    </citation>
    <scope>NUCLEOTIDE SEQUENCE [LARGE SCALE GENOMIC DNA]</scope>
    <source>
        <strain evidence="1 2">UH-Slu-Lm8-n1</strain>
    </source>
</reference>
<dbReference type="HOGENOM" id="CLU_2172745_0_0_1"/>
<name>A0A0D0AX56_9AGAM</name>
<protein>
    <submittedName>
        <fullName evidence="1">Uncharacterized protein</fullName>
    </submittedName>
</protein>